<comment type="caution">
    <text evidence="1">The sequence shown here is derived from an EMBL/GenBank/DDBJ whole genome shotgun (WGS) entry which is preliminary data.</text>
</comment>
<accession>A0ACB0JTW0</accession>
<name>A0ACB0JTW0_TRIPR</name>
<organism evidence="1 2">
    <name type="scientific">Trifolium pratense</name>
    <name type="common">Red clover</name>
    <dbReference type="NCBI Taxonomy" id="57577"/>
    <lineage>
        <taxon>Eukaryota</taxon>
        <taxon>Viridiplantae</taxon>
        <taxon>Streptophyta</taxon>
        <taxon>Embryophyta</taxon>
        <taxon>Tracheophyta</taxon>
        <taxon>Spermatophyta</taxon>
        <taxon>Magnoliopsida</taxon>
        <taxon>eudicotyledons</taxon>
        <taxon>Gunneridae</taxon>
        <taxon>Pentapetalae</taxon>
        <taxon>rosids</taxon>
        <taxon>fabids</taxon>
        <taxon>Fabales</taxon>
        <taxon>Fabaceae</taxon>
        <taxon>Papilionoideae</taxon>
        <taxon>50 kb inversion clade</taxon>
        <taxon>NPAAA clade</taxon>
        <taxon>Hologalegina</taxon>
        <taxon>IRL clade</taxon>
        <taxon>Trifolieae</taxon>
        <taxon>Trifolium</taxon>
    </lineage>
</organism>
<keyword evidence="2" id="KW-1185">Reference proteome</keyword>
<reference evidence="1" key="1">
    <citation type="submission" date="2023-10" db="EMBL/GenBank/DDBJ databases">
        <authorList>
            <person name="Rodriguez Cubillos JULIANA M."/>
            <person name="De Vega J."/>
        </authorList>
    </citation>
    <scope>NUCLEOTIDE SEQUENCE</scope>
</reference>
<dbReference type="EMBL" id="CASHSV030000109">
    <property type="protein sequence ID" value="CAJ2646993.1"/>
    <property type="molecule type" value="Genomic_DNA"/>
</dbReference>
<dbReference type="Proteomes" id="UP001177021">
    <property type="component" value="Unassembled WGS sequence"/>
</dbReference>
<gene>
    <name evidence="1" type="ORF">MILVUS5_LOCUS15607</name>
</gene>
<sequence length="332" mass="37732">MMMMMRQQGAMNNTAMFLAKKGLLGAETVPNKWGSLVRGTSLVRNGSTFAPNLSDQKEDKTPPSKGSTGGAGAGGNKDEKGIMSYWGIQPSKITKQDGTEWTWNCFRPWETYKADVTIDLTKHHKPTTFLDKLAYWTVKSLRYPTDIFFQRRYGCRAMMLETVAAVPGMVGGMLLHCKSLRRFEHSGGWIKALLEEAENERMHLMTFMEVAKPRWYERALVITVQGVFFNAYFLGYLLSPKFAHRMVGYLEEEAIHSYTEFLKELDKGNIENVPAPAIAIDYWQLPPNSTLRDVVMVVRADEAHHRDVNHFASDIHYQGRELREAAAPIGYH</sequence>
<protein>
    <submittedName>
        <fullName evidence="1">Uncharacterized protein</fullName>
    </submittedName>
</protein>
<evidence type="ECO:0000313" key="1">
    <source>
        <dbReference type="EMBL" id="CAJ2646993.1"/>
    </source>
</evidence>
<proteinExistence type="predicted"/>
<evidence type="ECO:0000313" key="2">
    <source>
        <dbReference type="Proteomes" id="UP001177021"/>
    </source>
</evidence>